<dbReference type="EMBL" id="CAJNOM010003287">
    <property type="protein sequence ID" value="CAF1643879.1"/>
    <property type="molecule type" value="Genomic_DNA"/>
</dbReference>
<proteinExistence type="predicted"/>
<sequence length="197" mass="22765">MVQVWFRRNQHISSRINIDPDSNIDKLKQAIFGPADVGQYRTTYKNEILTPSAIVPQDTTDDMPIVFIKIESQELGCGGCSCAECHKCCDWHFIGNQNEWNCVCNYQNWGDTDWDDWCDGSILFEKFDGATCNYPLFPVHPDDRVIVKHTVPATVKRPYNIAVSRRDIDPYYHEEPRAEVVVYRVVYSAHVCLCMKH</sequence>
<evidence type="ECO:0000313" key="1">
    <source>
        <dbReference type="EMBL" id="CAF1498800.1"/>
    </source>
</evidence>
<dbReference type="Proteomes" id="UP000663832">
    <property type="component" value="Unassembled WGS sequence"/>
</dbReference>
<gene>
    <name evidence="1" type="ORF">BJG266_LOCUS43047</name>
    <name evidence="2" type="ORF">QVE165_LOCUS59964</name>
</gene>
<name>A0A816E3M6_9BILA</name>
<comment type="caution">
    <text evidence="2">The sequence shown here is derived from an EMBL/GenBank/DDBJ whole genome shotgun (WGS) entry which is preliminary data.</text>
</comment>
<reference evidence="2" key="1">
    <citation type="submission" date="2021-02" db="EMBL/GenBank/DDBJ databases">
        <authorList>
            <person name="Nowell W R."/>
        </authorList>
    </citation>
    <scope>NUCLEOTIDE SEQUENCE</scope>
</reference>
<accession>A0A816E3M6</accession>
<organism evidence="2 3">
    <name type="scientific">Adineta steineri</name>
    <dbReference type="NCBI Taxonomy" id="433720"/>
    <lineage>
        <taxon>Eukaryota</taxon>
        <taxon>Metazoa</taxon>
        <taxon>Spiralia</taxon>
        <taxon>Gnathifera</taxon>
        <taxon>Rotifera</taxon>
        <taxon>Eurotatoria</taxon>
        <taxon>Bdelloidea</taxon>
        <taxon>Adinetida</taxon>
        <taxon>Adinetidae</taxon>
        <taxon>Adineta</taxon>
    </lineage>
</organism>
<keyword evidence="3" id="KW-1185">Reference proteome</keyword>
<protein>
    <submittedName>
        <fullName evidence="2">Uncharacterized protein</fullName>
    </submittedName>
</protein>
<dbReference type="Proteomes" id="UP000663877">
    <property type="component" value="Unassembled WGS sequence"/>
</dbReference>
<evidence type="ECO:0000313" key="2">
    <source>
        <dbReference type="EMBL" id="CAF1643879.1"/>
    </source>
</evidence>
<dbReference type="AlphaFoldDB" id="A0A816E3M6"/>
<evidence type="ECO:0000313" key="3">
    <source>
        <dbReference type="Proteomes" id="UP000663832"/>
    </source>
</evidence>
<dbReference type="EMBL" id="CAJNOI010002945">
    <property type="protein sequence ID" value="CAF1498800.1"/>
    <property type="molecule type" value="Genomic_DNA"/>
</dbReference>